<feature type="compositionally biased region" description="Gly residues" evidence="1">
    <location>
        <begin position="66"/>
        <end position="76"/>
    </location>
</feature>
<sequence>MLSISIGHSTQICDRLAVRHRLRFLRVEYRLSGLGETRHGHRGRNGASRPSLADPIGEGVEPGRAELGGGIRYRPI</sequence>
<evidence type="ECO:0000313" key="3">
    <source>
        <dbReference type="Proteomes" id="UP000630097"/>
    </source>
</evidence>
<comment type="caution">
    <text evidence="2">The sequence shown here is derived from an EMBL/GenBank/DDBJ whole genome shotgun (WGS) entry which is preliminary data.</text>
</comment>
<protein>
    <submittedName>
        <fullName evidence="2">Uncharacterized protein</fullName>
    </submittedName>
</protein>
<gene>
    <name evidence="2" type="ORF">Pka01_31550</name>
</gene>
<evidence type="ECO:0000313" key="2">
    <source>
        <dbReference type="EMBL" id="GIG80028.1"/>
    </source>
</evidence>
<organism evidence="2 3">
    <name type="scientific">Planotetraspora kaengkrachanensis</name>
    <dbReference type="NCBI Taxonomy" id="575193"/>
    <lineage>
        <taxon>Bacteria</taxon>
        <taxon>Bacillati</taxon>
        <taxon>Actinomycetota</taxon>
        <taxon>Actinomycetes</taxon>
        <taxon>Streptosporangiales</taxon>
        <taxon>Streptosporangiaceae</taxon>
        <taxon>Planotetraspora</taxon>
    </lineage>
</organism>
<name>A0A8J3PT86_9ACTN</name>
<dbReference type="Proteomes" id="UP000630097">
    <property type="component" value="Unassembled WGS sequence"/>
</dbReference>
<dbReference type="AlphaFoldDB" id="A0A8J3PT86"/>
<reference evidence="2 3" key="1">
    <citation type="submission" date="2021-01" db="EMBL/GenBank/DDBJ databases">
        <title>Whole genome shotgun sequence of Planotetraspora kaengkrachanensis NBRC 104272.</title>
        <authorList>
            <person name="Komaki H."/>
            <person name="Tamura T."/>
        </authorList>
    </citation>
    <scope>NUCLEOTIDE SEQUENCE [LARGE SCALE GENOMIC DNA]</scope>
    <source>
        <strain evidence="2 3">NBRC 104272</strain>
    </source>
</reference>
<proteinExistence type="predicted"/>
<evidence type="ECO:0000256" key="1">
    <source>
        <dbReference type="SAM" id="MobiDB-lite"/>
    </source>
</evidence>
<dbReference type="EMBL" id="BONV01000012">
    <property type="protein sequence ID" value="GIG80028.1"/>
    <property type="molecule type" value="Genomic_DNA"/>
</dbReference>
<accession>A0A8J3PT86</accession>
<keyword evidence="3" id="KW-1185">Reference proteome</keyword>
<feature type="region of interest" description="Disordered" evidence="1">
    <location>
        <begin position="36"/>
        <end position="76"/>
    </location>
</feature>